<name>A0A2G9HTS2_9LAMI</name>
<accession>A0A2G9HTS2</accession>
<dbReference type="OrthoDB" id="2126698at2759"/>
<gene>
    <name evidence="1" type="ORF">CDL12_06400</name>
</gene>
<dbReference type="EMBL" id="NKXS01001041">
    <property type="protein sequence ID" value="PIN20916.1"/>
    <property type="molecule type" value="Genomic_DNA"/>
</dbReference>
<keyword evidence="2" id="KW-1185">Reference proteome</keyword>
<reference evidence="2" key="1">
    <citation type="journal article" date="2018" name="Gigascience">
        <title>Genome assembly of the Pink Ipe (Handroanthus impetiginosus, Bignoniaceae), a highly valued, ecologically keystone Neotropical timber forest tree.</title>
        <authorList>
            <person name="Silva-Junior O.B."/>
            <person name="Grattapaglia D."/>
            <person name="Novaes E."/>
            <person name="Collevatti R.G."/>
        </authorList>
    </citation>
    <scope>NUCLEOTIDE SEQUENCE [LARGE SCALE GENOMIC DNA]</scope>
    <source>
        <strain evidence="2">cv. UFG-1</strain>
    </source>
</reference>
<sequence length="171" mass="19338">MICRIYRSLVYSYELQFGFYYDNANVTPSTGKKGYCRVDTYGAACHTCSPVVVIHLLPKVGSRWCYGCIMPSWLPAFAEFAYIRGGWCPETWKGFTIDAFKDLLPVILRHNGLVITTTQPRVMWFHSQYLPMGAHDLSQLSWCCTVCSVIRVANELGRADAIAQSFLSKSL</sequence>
<dbReference type="Proteomes" id="UP000231279">
    <property type="component" value="Unassembled WGS sequence"/>
</dbReference>
<protein>
    <submittedName>
        <fullName evidence="1">Uncharacterized protein</fullName>
    </submittedName>
</protein>
<dbReference type="AlphaFoldDB" id="A0A2G9HTS2"/>
<comment type="caution">
    <text evidence="1">The sequence shown here is derived from an EMBL/GenBank/DDBJ whole genome shotgun (WGS) entry which is preliminary data.</text>
</comment>
<organism evidence="1 2">
    <name type="scientific">Handroanthus impetiginosus</name>
    <dbReference type="NCBI Taxonomy" id="429701"/>
    <lineage>
        <taxon>Eukaryota</taxon>
        <taxon>Viridiplantae</taxon>
        <taxon>Streptophyta</taxon>
        <taxon>Embryophyta</taxon>
        <taxon>Tracheophyta</taxon>
        <taxon>Spermatophyta</taxon>
        <taxon>Magnoliopsida</taxon>
        <taxon>eudicotyledons</taxon>
        <taxon>Gunneridae</taxon>
        <taxon>Pentapetalae</taxon>
        <taxon>asterids</taxon>
        <taxon>lamiids</taxon>
        <taxon>Lamiales</taxon>
        <taxon>Bignoniaceae</taxon>
        <taxon>Crescentiina</taxon>
        <taxon>Tabebuia alliance</taxon>
        <taxon>Handroanthus</taxon>
    </lineage>
</organism>
<evidence type="ECO:0000313" key="2">
    <source>
        <dbReference type="Proteomes" id="UP000231279"/>
    </source>
</evidence>
<dbReference type="STRING" id="429701.A0A2G9HTS2"/>
<proteinExistence type="predicted"/>
<evidence type="ECO:0000313" key="1">
    <source>
        <dbReference type="EMBL" id="PIN20916.1"/>
    </source>
</evidence>